<dbReference type="AlphaFoldDB" id="A0A151ILQ3"/>
<accession>A0A151ILQ3</accession>
<sequence length="52" mass="5368">MRFVHPGPAGEARQAGQVGALQGHVEDLLVESAIPTTLSGVEASSAVRQADR</sequence>
<proteinExistence type="predicted"/>
<reference evidence="1 2" key="1">
    <citation type="submission" date="2016-03" db="EMBL/GenBank/DDBJ databases">
        <title>Cyphomyrmex costatus WGS genome.</title>
        <authorList>
            <person name="Nygaard S."/>
            <person name="Hu H."/>
            <person name="Boomsma J."/>
            <person name="Zhang G."/>
        </authorList>
    </citation>
    <scope>NUCLEOTIDE SEQUENCE [LARGE SCALE GENOMIC DNA]</scope>
    <source>
        <strain evidence="1">MS0001</strain>
        <tissue evidence="1">Whole body</tissue>
    </source>
</reference>
<evidence type="ECO:0000313" key="1">
    <source>
        <dbReference type="EMBL" id="KYN05818.1"/>
    </source>
</evidence>
<name>A0A151ILQ3_9HYME</name>
<dbReference type="Proteomes" id="UP000078542">
    <property type="component" value="Unassembled WGS sequence"/>
</dbReference>
<organism evidence="1 2">
    <name type="scientific">Cyphomyrmex costatus</name>
    <dbReference type="NCBI Taxonomy" id="456900"/>
    <lineage>
        <taxon>Eukaryota</taxon>
        <taxon>Metazoa</taxon>
        <taxon>Ecdysozoa</taxon>
        <taxon>Arthropoda</taxon>
        <taxon>Hexapoda</taxon>
        <taxon>Insecta</taxon>
        <taxon>Pterygota</taxon>
        <taxon>Neoptera</taxon>
        <taxon>Endopterygota</taxon>
        <taxon>Hymenoptera</taxon>
        <taxon>Apocrita</taxon>
        <taxon>Aculeata</taxon>
        <taxon>Formicoidea</taxon>
        <taxon>Formicidae</taxon>
        <taxon>Myrmicinae</taxon>
        <taxon>Cyphomyrmex</taxon>
    </lineage>
</organism>
<keyword evidence="2" id="KW-1185">Reference proteome</keyword>
<dbReference type="EMBL" id="KQ977104">
    <property type="protein sequence ID" value="KYN05818.1"/>
    <property type="molecule type" value="Genomic_DNA"/>
</dbReference>
<evidence type="ECO:0000313" key="2">
    <source>
        <dbReference type="Proteomes" id="UP000078542"/>
    </source>
</evidence>
<protein>
    <submittedName>
        <fullName evidence="1">Uncharacterized protein</fullName>
    </submittedName>
</protein>
<gene>
    <name evidence="1" type="ORF">ALC62_03297</name>
</gene>